<dbReference type="Pfam" id="PF04932">
    <property type="entry name" value="Wzy_C"/>
    <property type="match status" value="1"/>
</dbReference>
<evidence type="ECO:0000256" key="1">
    <source>
        <dbReference type="ARBA" id="ARBA00004141"/>
    </source>
</evidence>
<dbReference type="EMBL" id="SORI01000001">
    <property type="protein sequence ID" value="TDY65196.1"/>
    <property type="molecule type" value="Genomic_DNA"/>
</dbReference>
<dbReference type="Proteomes" id="UP000295066">
    <property type="component" value="Unassembled WGS sequence"/>
</dbReference>
<keyword evidence="4 5" id="KW-0472">Membrane</keyword>
<evidence type="ECO:0000259" key="6">
    <source>
        <dbReference type="Pfam" id="PF04932"/>
    </source>
</evidence>
<dbReference type="GO" id="GO:0016874">
    <property type="term" value="F:ligase activity"/>
    <property type="evidence" value="ECO:0007669"/>
    <property type="project" value="UniProtKB-KW"/>
</dbReference>
<feature type="transmembrane region" description="Helical" evidence="5">
    <location>
        <begin position="214"/>
        <end position="231"/>
    </location>
</feature>
<feature type="transmembrane region" description="Helical" evidence="5">
    <location>
        <begin position="371"/>
        <end position="392"/>
    </location>
</feature>
<keyword evidence="3 5" id="KW-1133">Transmembrane helix</keyword>
<comment type="caution">
    <text evidence="7">The sequence shown here is derived from an EMBL/GenBank/DDBJ whole genome shotgun (WGS) entry which is preliminary data.</text>
</comment>
<evidence type="ECO:0000313" key="8">
    <source>
        <dbReference type="Proteomes" id="UP000295066"/>
    </source>
</evidence>
<keyword evidence="2 5" id="KW-0812">Transmembrane</keyword>
<dbReference type="PANTHER" id="PTHR37422">
    <property type="entry name" value="TEICHURONIC ACID BIOSYNTHESIS PROTEIN TUAE"/>
    <property type="match status" value="1"/>
</dbReference>
<feature type="transmembrane region" description="Helical" evidence="5">
    <location>
        <begin position="262"/>
        <end position="282"/>
    </location>
</feature>
<evidence type="ECO:0000256" key="4">
    <source>
        <dbReference type="ARBA" id="ARBA00023136"/>
    </source>
</evidence>
<dbReference type="PANTHER" id="PTHR37422:SF13">
    <property type="entry name" value="LIPOPOLYSACCHARIDE BIOSYNTHESIS PROTEIN PA4999-RELATED"/>
    <property type="match status" value="1"/>
</dbReference>
<dbReference type="OrthoDB" id="2046at2"/>
<feature type="transmembrane region" description="Helical" evidence="5">
    <location>
        <begin position="190"/>
        <end position="207"/>
    </location>
</feature>
<dbReference type="AlphaFoldDB" id="A0A4R8MM71"/>
<keyword evidence="7" id="KW-0436">Ligase</keyword>
<evidence type="ECO:0000256" key="2">
    <source>
        <dbReference type="ARBA" id="ARBA00022692"/>
    </source>
</evidence>
<reference evidence="7 8" key="1">
    <citation type="submission" date="2019-03" db="EMBL/GenBank/DDBJ databases">
        <title>Genomic Encyclopedia of Type Strains, Phase IV (KMG-IV): sequencing the most valuable type-strain genomes for metagenomic binning, comparative biology and taxonomic classification.</title>
        <authorList>
            <person name="Goeker M."/>
        </authorList>
    </citation>
    <scope>NUCLEOTIDE SEQUENCE [LARGE SCALE GENOMIC DNA]</scope>
    <source>
        <strain evidence="7 8">DSM 25964</strain>
    </source>
</reference>
<name>A0A4R8MM71_9BACT</name>
<feature type="transmembrane region" description="Helical" evidence="5">
    <location>
        <begin position="20"/>
        <end position="41"/>
    </location>
</feature>
<comment type="subcellular location">
    <subcellularLocation>
        <location evidence="1">Membrane</location>
        <topology evidence="1">Multi-pass membrane protein</topology>
    </subcellularLocation>
</comment>
<evidence type="ECO:0000313" key="7">
    <source>
        <dbReference type="EMBL" id="TDY65196.1"/>
    </source>
</evidence>
<feature type="transmembrane region" description="Helical" evidence="5">
    <location>
        <begin position="460"/>
        <end position="478"/>
    </location>
</feature>
<sequence length="589" mass="66290">MNETLESGYSLSTSEEPGSLLLPAGIFPLLLFISLVLPNLVFSGPYFYSTLHLMKWAVALVPVALCGLLAGLSVTVRGTVRTAFTIDGFAVIWLLLLLYVTAQPFWSGLRSPETFFQEWFFFASLWLVYVLASRLAGSGLLRALFWGCLVNCAVSVVFAELQVRETLNLPFFILPTPGHYIANTGQQNMFALWLALGGLNGAFLFFSSEKIGRIARTLLMFLLAVTFWGLISTTSRSGILALVTGFAVLSCYYLRNLGRKNLRHVLAVAALFCAVAGLNLVLNEGRWGVLMYKMEDMLEKPLSIANRDSIWATSWTMYTERPLRGVGLGQYKWHYLDAQREMLKRWPGMKWQYTHWAHNEFLQWFAETGTAGGLLMVFLWGWWAVSAFSAFLRKKKYSPEAYWGSAMVALFLFNALWTRPFHRIENVLWLSLAFAAANREMLLPLFDAPPPEDFRKGGRLIGGVTAAVCFIGLVYFGSGVRGDRMLRLASDADDPALREQYISRALSAPMVRDLAEKERAYFLVSLGQERKDPEIVSEGLNGLMAYFGKQPHVRELNYLKEWSRRLENVPLYDEFSSYGGPVSGLPAEK</sequence>
<evidence type="ECO:0000256" key="5">
    <source>
        <dbReference type="SAM" id="Phobius"/>
    </source>
</evidence>
<accession>A0A4R8MM71</accession>
<feature type="transmembrane region" description="Helical" evidence="5">
    <location>
        <begin position="84"/>
        <end position="102"/>
    </location>
</feature>
<dbReference type="InterPro" id="IPR051533">
    <property type="entry name" value="WaaL-like"/>
</dbReference>
<dbReference type="GO" id="GO:0016020">
    <property type="term" value="C:membrane"/>
    <property type="evidence" value="ECO:0007669"/>
    <property type="project" value="UniProtKB-SubCell"/>
</dbReference>
<gene>
    <name evidence="7" type="ORF">C8D99_101347</name>
</gene>
<organism evidence="7 8">
    <name type="scientific">Aminivibrio pyruvatiphilus</name>
    <dbReference type="NCBI Taxonomy" id="1005740"/>
    <lineage>
        <taxon>Bacteria</taxon>
        <taxon>Thermotogati</taxon>
        <taxon>Synergistota</taxon>
        <taxon>Synergistia</taxon>
        <taxon>Synergistales</taxon>
        <taxon>Aminobacteriaceae</taxon>
        <taxon>Aminivibrio</taxon>
    </lineage>
</organism>
<dbReference type="RefSeq" id="WP_133955678.1">
    <property type="nucleotide sequence ID" value="NZ_SORI01000001.1"/>
</dbReference>
<feature type="transmembrane region" description="Helical" evidence="5">
    <location>
        <begin position="237"/>
        <end position="255"/>
    </location>
</feature>
<feature type="transmembrane region" description="Helical" evidence="5">
    <location>
        <begin position="114"/>
        <end position="132"/>
    </location>
</feature>
<protein>
    <submittedName>
        <fullName evidence="7">O-antigen ligase</fullName>
    </submittedName>
</protein>
<feature type="transmembrane region" description="Helical" evidence="5">
    <location>
        <begin position="401"/>
        <end position="418"/>
    </location>
</feature>
<evidence type="ECO:0000256" key="3">
    <source>
        <dbReference type="ARBA" id="ARBA00022989"/>
    </source>
</evidence>
<dbReference type="InterPro" id="IPR007016">
    <property type="entry name" value="O-antigen_ligase-rel_domated"/>
</dbReference>
<proteinExistence type="predicted"/>
<feature type="domain" description="O-antigen ligase-related" evidence="6">
    <location>
        <begin position="222"/>
        <end position="376"/>
    </location>
</feature>
<feature type="transmembrane region" description="Helical" evidence="5">
    <location>
        <begin position="53"/>
        <end position="72"/>
    </location>
</feature>
<keyword evidence="8" id="KW-1185">Reference proteome</keyword>
<feature type="transmembrane region" description="Helical" evidence="5">
    <location>
        <begin position="139"/>
        <end position="159"/>
    </location>
</feature>